<name>A0ABP8IQB3_9GAMM</name>
<keyword evidence="3" id="KW-0597">Phosphoprotein</keyword>
<dbReference type="InterPro" id="IPR003594">
    <property type="entry name" value="HATPase_dom"/>
</dbReference>
<keyword evidence="4" id="KW-1133">Transmembrane helix</keyword>
<evidence type="ECO:0000313" key="7">
    <source>
        <dbReference type="Proteomes" id="UP001501011"/>
    </source>
</evidence>
<dbReference type="Proteomes" id="UP001501011">
    <property type="component" value="Unassembled WGS sequence"/>
</dbReference>
<feature type="transmembrane region" description="Helical" evidence="4">
    <location>
        <begin position="151"/>
        <end position="169"/>
    </location>
</feature>
<dbReference type="CDD" id="cd00075">
    <property type="entry name" value="HATPase"/>
    <property type="match status" value="1"/>
</dbReference>
<evidence type="ECO:0000259" key="5">
    <source>
        <dbReference type="PROSITE" id="PS50109"/>
    </source>
</evidence>
<evidence type="ECO:0000256" key="4">
    <source>
        <dbReference type="SAM" id="Phobius"/>
    </source>
</evidence>
<dbReference type="Pfam" id="PF00512">
    <property type="entry name" value="HisKA"/>
    <property type="match status" value="1"/>
</dbReference>
<feature type="domain" description="Histidine kinase" evidence="5">
    <location>
        <begin position="318"/>
        <end position="529"/>
    </location>
</feature>
<feature type="transmembrane region" description="Helical" evidence="4">
    <location>
        <begin position="20"/>
        <end position="36"/>
    </location>
</feature>
<protein>
    <recommendedName>
        <fullName evidence="2">histidine kinase</fullName>
        <ecNumber evidence="2">2.7.13.3</ecNumber>
    </recommendedName>
</protein>
<dbReference type="SMART" id="SM00388">
    <property type="entry name" value="HisKA"/>
    <property type="match status" value="1"/>
</dbReference>
<dbReference type="GO" id="GO:0005524">
    <property type="term" value="F:ATP binding"/>
    <property type="evidence" value="ECO:0007669"/>
    <property type="project" value="UniProtKB-KW"/>
</dbReference>
<dbReference type="EC" id="2.7.13.3" evidence="2"/>
<proteinExistence type="predicted"/>
<keyword evidence="4" id="KW-0812">Transmembrane</keyword>
<gene>
    <name evidence="6" type="ORF">GCM10023151_22830</name>
</gene>
<dbReference type="Gene3D" id="1.10.287.130">
    <property type="match status" value="1"/>
</dbReference>
<dbReference type="SMART" id="SM00387">
    <property type="entry name" value="HATPase_c"/>
    <property type="match status" value="1"/>
</dbReference>
<keyword evidence="4" id="KW-0472">Membrane</keyword>
<feature type="transmembrane region" description="Helical" evidence="4">
    <location>
        <begin position="122"/>
        <end position="139"/>
    </location>
</feature>
<feature type="transmembrane region" description="Helical" evidence="4">
    <location>
        <begin position="98"/>
        <end position="115"/>
    </location>
</feature>
<dbReference type="InterPro" id="IPR036097">
    <property type="entry name" value="HisK_dim/P_sf"/>
</dbReference>
<dbReference type="PANTHER" id="PTHR43065">
    <property type="entry name" value="SENSOR HISTIDINE KINASE"/>
    <property type="match status" value="1"/>
</dbReference>
<comment type="caution">
    <text evidence="6">The sequence shown here is derived from an EMBL/GenBank/DDBJ whole genome shotgun (WGS) entry which is preliminary data.</text>
</comment>
<evidence type="ECO:0000256" key="1">
    <source>
        <dbReference type="ARBA" id="ARBA00000085"/>
    </source>
</evidence>
<dbReference type="PRINTS" id="PR00344">
    <property type="entry name" value="BCTRLSENSOR"/>
</dbReference>
<evidence type="ECO:0000313" key="6">
    <source>
        <dbReference type="EMBL" id="GAA4365564.1"/>
    </source>
</evidence>
<dbReference type="InterPro" id="IPR003661">
    <property type="entry name" value="HisK_dim/P_dom"/>
</dbReference>
<dbReference type="Pfam" id="PF25323">
    <property type="entry name" value="6TM_PilS"/>
    <property type="match status" value="1"/>
</dbReference>
<sequence length="529" mass="59498">MLNNNKKIEFGWQFLRYYSVVRLALSLLLLLLPFIFKAQQELHDVDTYTSVAISYLIVANLLLFLAFVEHQFKIQALSQPLIDILFIALLAYSGNQNTAVYIVMMALVSIVGLFLTRHRGGLLYGIFACGAIVLIRHFREDSISIADFSDLSLQIAGILAVTVLANILARRMTDYEVETLEKSESIYKMHQLNSQIIDKMNRGVVVVNQEGIVQHINQTAWYGLGLPENPVGKPLKQIADDLWYQFDKLAHEKDKVTGNIKSEEGLAFKATTTGPQLLPRFISLVEGEKVLITLDNYAEVLKRAHQLKLASLGQLTANIAHEVKNPLSAVSQASALLAEKEYKTEEDIELVRIIQRQSKRINEIIENVQRVSKSKAPNREAIVLSRFITHFVKEYNQGLKIDATITLDDINEDLMVVFDQGQLKQVLSNLFDNGLKYSHINTKEYRLHVTAGQDPISGDLFLDVIDEGTGISLEQKDKIFEPFYTTSHDGTGLGLYISKELCEANQAHLDCIPVAFGGACFRISFDSYQ</sequence>
<feature type="transmembrane region" description="Helical" evidence="4">
    <location>
        <begin position="74"/>
        <end position="92"/>
    </location>
</feature>
<dbReference type="SUPFAM" id="SSF47384">
    <property type="entry name" value="Homodimeric domain of signal transducing histidine kinase"/>
    <property type="match status" value="1"/>
</dbReference>
<dbReference type="Pfam" id="PF02518">
    <property type="entry name" value="HATPase_c"/>
    <property type="match status" value="1"/>
</dbReference>
<dbReference type="SUPFAM" id="SSF55874">
    <property type="entry name" value="ATPase domain of HSP90 chaperone/DNA topoisomerase II/histidine kinase"/>
    <property type="match status" value="1"/>
</dbReference>
<keyword evidence="7" id="KW-1185">Reference proteome</keyword>
<dbReference type="EMBL" id="BAABFV010000002">
    <property type="protein sequence ID" value="GAA4365564.1"/>
    <property type="molecule type" value="Genomic_DNA"/>
</dbReference>
<evidence type="ECO:0000256" key="3">
    <source>
        <dbReference type="ARBA" id="ARBA00022553"/>
    </source>
</evidence>
<dbReference type="PROSITE" id="PS50109">
    <property type="entry name" value="HIS_KIN"/>
    <property type="match status" value="1"/>
</dbReference>
<dbReference type="InterPro" id="IPR036890">
    <property type="entry name" value="HATPase_C_sf"/>
</dbReference>
<organism evidence="6 7">
    <name type="scientific">Kangiella marina</name>
    <dbReference type="NCBI Taxonomy" id="1079178"/>
    <lineage>
        <taxon>Bacteria</taxon>
        <taxon>Pseudomonadati</taxon>
        <taxon>Pseudomonadota</taxon>
        <taxon>Gammaproteobacteria</taxon>
        <taxon>Kangiellales</taxon>
        <taxon>Kangiellaceae</taxon>
        <taxon>Kangiella</taxon>
    </lineage>
</organism>
<keyword evidence="6" id="KW-0067">ATP-binding</keyword>
<dbReference type="Gene3D" id="3.30.565.10">
    <property type="entry name" value="Histidine kinase-like ATPase, C-terminal domain"/>
    <property type="match status" value="1"/>
</dbReference>
<dbReference type="PANTHER" id="PTHR43065:SF52">
    <property type="entry name" value="SENSOR PROTEIN KINASE PILS"/>
    <property type="match status" value="1"/>
</dbReference>
<comment type="catalytic activity">
    <reaction evidence="1">
        <text>ATP + protein L-histidine = ADP + protein N-phospho-L-histidine.</text>
        <dbReference type="EC" id="2.7.13.3"/>
    </reaction>
</comment>
<keyword evidence="6" id="KW-0547">Nucleotide-binding</keyword>
<dbReference type="InterPro" id="IPR004358">
    <property type="entry name" value="Sig_transdc_His_kin-like_C"/>
</dbReference>
<evidence type="ECO:0000256" key="2">
    <source>
        <dbReference type="ARBA" id="ARBA00012438"/>
    </source>
</evidence>
<reference evidence="7" key="1">
    <citation type="journal article" date="2019" name="Int. J. Syst. Evol. Microbiol.">
        <title>The Global Catalogue of Microorganisms (GCM) 10K type strain sequencing project: providing services to taxonomists for standard genome sequencing and annotation.</title>
        <authorList>
            <consortium name="The Broad Institute Genomics Platform"/>
            <consortium name="The Broad Institute Genome Sequencing Center for Infectious Disease"/>
            <person name="Wu L."/>
            <person name="Ma J."/>
        </authorList>
    </citation>
    <scope>NUCLEOTIDE SEQUENCE [LARGE SCALE GENOMIC DNA]</scope>
    <source>
        <strain evidence="7">JCM 17728</strain>
    </source>
</reference>
<dbReference type="RefSeq" id="WP_345293349.1">
    <property type="nucleotide sequence ID" value="NZ_BAABFV010000002.1"/>
</dbReference>
<feature type="transmembrane region" description="Helical" evidence="4">
    <location>
        <begin position="48"/>
        <end position="67"/>
    </location>
</feature>
<dbReference type="CDD" id="cd00082">
    <property type="entry name" value="HisKA"/>
    <property type="match status" value="1"/>
</dbReference>
<dbReference type="Gene3D" id="3.30.450.20">
    <property type="entry name" value="PAS domain"/>
    <property type="match status" value="1"/>
</dbReference>
<accession>A0ABP8IQB3</accession>
<dbReference type="InterPro" id="IPR005467">
    <property type="entry name" value="His_kinase_dom"/>
</dbReference>